<gene>
    <name evidence="6" type="ORF">JOE42_000403</name>
</gene>
<evidence type="ECO:0000256" key="4">
    <source>
        <dbReference type="ARBA" id="ARBA00023136"/>
    </source>
</evidence>
<dbReference type="Proteomes" id="UP000703038">
    <property type="component" value="Unassembled WGS sequence"/>
</dbReference>
<proteinExistence type="predicted"/>
<organism evidence="6 7">
    <name type="scientific">Rhodococcoides corynebacterioides</name>
    <dbReference type="NCBI Taxonomy" id="53972"/>
    <lineage>
        <taxon>Bacteria</taxon>
        <taxon>Bacillati</taxon>
        <taxon>Actinomycetota</taxon>
        <taxon>Actinomycetes</taxon>
        <taxon>Mycobacteriales</taxon>
        <taxon>Nocardiaceae</taxon>
        <taxon>Rhodococcoides</taxon>
    </lineage>
</organism>
<dbReference type="InterPro" id="IPR003339">
    <property type="entry name" value="ABC/ECF_trnsptr_transmembrane"/>
</dbReference>
<feature type="transmembrane region" description="Helical" evidence="5">
    <location>
        <begin position="69"/>
        <end position="94"/>
    </location>
</feature>
<feature type="transmembrane region" description="Helical" evidence="5">
    <location>
        <begin position="101"/>
        <end position="128"/>
    </location>
</feature>
<evidence type="ECO:0000313" key="6">
    <source>
        <dbReference type="EMBL" id="MBM7413670.1"/>
    </source>
</evidence>
<sequence>MRGTLLRELPRETSVHRLWAGTKLVAVTLLGGSLVVYPTWPMLAAVSVVLLLAAIAARVPVFAIPVPPWWLWGLVAFGAAVNAVVGVDAVWIYFRGILFGVVLLWATLTVAWTTSMADIAPAIATLLSPLRRVGAPVDEWAVSMALLLRSLPMLVDDVYTLVAARKLRPRKSTRSGKTQDTFLIDIMAAIMSVAIRRSADMGEAIAVRGGSGSITSGRRRPHGSDAVALVLVIAACATGVVLS</sequence>
<dbReference type="PANTHER" id="PTHR33514">
    <property type="entry name" value="PROTEIN ABCI12, CHLOROPLASTIC"/>
    <property type="match status" value="1"/>
</dbReference>
<comment type="caution">
    <text evidence="6">The sequence shown here is derived from an EMBL/GenBank/DDBJ whole genome shotgun (WGS) entry which is preliminary data.</text>
</comment>
<feature type="transmembrane region" description="Helical" evidence="5">
    <location>
        <begin position="44"/>
        <end position="63"/>
    </location>
</feature>
<dbReference type="CDD" id="cd16914">
    <property type="entry name" value="EcfT"/>
    <property type="match status" value="1"/>
</dbReference>
<keyword evidence="7" id="KW-1185">Reference proteome</keyword>
<name>A0ABS2KNY0_9NOCA</name>
<evidence type="ECO:0000256" key="3">
    <source>
        <dbReference type="ARBA" id="ARBA00022989"/>
    </source>
</evidence>
<dbReference type="PANTHER" id="PTHR33514:SF13">
    <property type="entry name" value="PROTEIN ABCI12, CHLOROPLASTIC"/>
    <property type="match status" value="1"/>
</dbReference>
<evidence type="ECO:0000313" key="7">
    <source>
        <dbReference type="Proteomes" id="UP000703038"/>
    </source>
</evidence>
<keyword evidence="3 5" id="KW-1133">Transmembrane helix</keyword>
<evidence type="ECO:0000256" key="2">
    <source>
        <dbReference type="ARBA" id="ARBA00022692"/>
    </source>
</evidence>
<comment type="subcellular location">
    <subcellularLocation>
        <location evidence="1">Membrane</location>
        <topology evidence="1">Multi-pass membrane protein</topology>
    </subcellularLocation>
</comment>
<dbReference type="RefSeq" id="WP_204866355.1">
    <property type="nucleotide sequence ID" value="NZ_JAFBBK010000001.1"/>
</dbReference>
<protein>
    <submittedName>
        <fullName evidence="6">Energy-coupling factor transport system permease protein</fullName>
    </submittedName>
</protein>
<reference evidence="6 7" key="1">
    <citation type="submission" date="2021-01" db="EMBL/GenBank/DDBJ databases">
        <title>Genomics of switchgrass bacterial isolates.</title>
        <authorList>
            <person name="Shade A."/>
        </authorList>
    </citation>
    <scope>NUCLEOTIDE SEQUENCE [LARGE SCALE GENOMIC DNA]</scope>
    <source>
        <strain evidence="6 7">PvP111</strain>
    </source>
</reference>
<keyword evidence="4 5" id="KW-0472">Membrane</keyword>
<evidence type="ECO:0000256" key="1">
    <source>
        <dbReference type="ARBA" id="ARBA00004141"/>
    </source>
</evidence>
<dbReference type="Pfam" id="PF02361">
    <property type="entry name" value="CbiQ"/>
    <property type="match status" value="1"/>
</dbReference>
<evidence type="ECO:0000256" key="5">
    <source>
        <dbReference type="SAM" id="Phobius"/>
    </source>
</evidence>
<keyword evidence="2 5" id="KW-0812">Transmembrane</keyword>
<dbReference type="EMBL" id="JAFBBK010000001">
    <property type="protein sequence ID" value="MBM7413670.1"/>
    <property type="molecule type" value="Genomic_DNA"/>
</dbReference>
<accession>A0ABS2KNY0</accession>
<feature type="transmembrane region" description="Helical" evidence="5">
    <location>
        <begin position="20"/>
        <end position="37"/>
    </location>
</feature>